<dbReference type="Pfam" id="PF20240">
    <property type="entry name" value="DUF6597"/>
    <property type="match status" value="1"/>
</dbReference>
<reference evidence="5 6" key="1">
    <citation type="submission" date="2020-08" db="EMBL/GenBank/DDBJ databases">
        <title>Genomic Encyclopedia of Type Strains, Phase III (KMG-III): the genomes of soil and plant-associated and newly described type strains.</title>
        <authorList>
            <person name="Whitman W."/>
        </authorList>
    </citation>
    <scope>NUCLEOTIDE SEQUENCE [LARGE SCALE GENOMIC DNA]</scope>
    <source>
        <strain evidence="5 6">CECT 8897</strain>
    </source>
</reference>
<evidence type="ECO:0000259" key="4">
    <source>
        <dbReference type="PROSITE" id="PS01124"/>
    </source>
</evidence>
<evidence type="ECO:0000256" key="2">
    <source>
        <dbReference type="ARBA" id="ARBA00023125"/>
    </source>
</evidence>
<dbReference type="RefSeq" id="WP_183443102.1">
    <property type="nucleotide sequence ID" value="NZ_JACHXD010000016.1"/>
</dbReference>
<dbReference type="AlphaFoldDB" id="A0A7W5BDX7"/>
<keyword evidence="3" id="KW-0804">Transcription</keyword>
<evidence type="ECO:0000313" key="5">
    <source>
        <dbReference type="EMBL" id="MBB3121378.1"/>
    </source>
</evidence>
<feature type="domain" description="HTH araC/xylS-type" evidence="4">
    <location>
        <begin position="158"/>
        <end position="257"/>
    </location>
</feature>
<keyword evidence="6" id="KW-1185">Reference proteome</keyword>
<dbReference type="InterPro" id="IPR009057">
    <property type="entry name" value="Homeodomain-like_sf"/>
</dbReference>
<accession>A0A7W5BDX7</accession>
<keyword evidence="2 5" id="KW-0238">DNA-binding</keyword>
<organism evidence="5 6">
    <name type="scientific">Pseudoduganella violacea</name>
    <dbReference type="NCBI Taxonomy" id="1715466"/>
    <lineage>
        <taxon>Bacteria</taxon>
        <taxon>Pseudomonadati</taxon>
        <taxon>Pseudomonadota</taxon>
        <taxon>Betaproteobacteria</taxon>
        <taxon>Burkholderiales</taxon>
        <taxon>Oxalobacteraceae</taxon>
        <taxon>Telluria group</taxon>
        <taxon>Pseudoduganella</taxon>
    </lineage>
</organism>
<gene>
    <name evidence="5" type="ORF">FHS03_004456</name>
</gene>
<name>A0A7W5BDX7_9BURK</name>
<dbReference type="Gene3D" id="1.10.10.60">
    <property type="entry name" value="Homeodomain-like"/>
    <property type="match status" value="1"/>
</dbReference>
<dbReference type="InterPro" id="IPR050204">
    <property type="entry name" value="AraC_XylS_family_regulators"/>
</dbReference>
<dbReference type="Pfam" id="PF12833">
    <property type="entry name" value="HTH_18"/>
    <property type="match status" value="1"/>
</dbReference>
<dbReference type="Proteomes" id="UP000541535">
    <property type="component" value="Unassembled WGS sequence"/>
</dbReference>
<dbReference type="PANTHER" id="PTHR46796:SF13">
    <property type="entry name" value="HTH-TYPE TRANSCRIPTIONAL ACTIVATOR RHAS"/>
    <property type="match status" value="1"/>
</dbReference>
<dbReference type="GO" id="GO:0043565">
    <property type="term" value="F:sequence-specific DNA binding"/>
    <property type="evidence" value="ECO:0007669"/>
    <property type="project" value="InterPro"/>
</dbReference>
<dbReference type="EMBL" id="JACHXD010000016">
    <property type="protein sequence ID" value="MBB3121378.1"/>
    <property type="molecule type" value="Genomic_DNA"/>
</dbReference>
<comment type="caution">
    <text evidence="5">The sequence shown here is derived from an EMBL/GenBank/DDBJ whole genome shotgun (WGS) entry which is preliminary data.</text>
</comment>
<dbReference type="SUPFAM" id="SSF46689">
    <property type="entry name" value="Homeodomain-like"/>
    <property type="match status" value="1"/>
</dbReference>
<sequence>MLCRPPGAALRPFIKQLWVHDAAQTAHPGREHVLPTGLAHLVFRLAGPPLRIYADAGDANGAVLREPVLGGPRSSFYIKEVGQPVLSVGVQLEPGALQALFGVSAAELAGRHTPLSELCGGQGDSMLQQLSEAAGAPQKLAVLESWLAARLPRVHGLHPGVAQILGGITHETTVDEMVRASSYSHRGFNALFSQATGFSPKRYTRLLRFQALLAAVRTQPQTSLSELALALGYSDQAHMNREFREFAGLTPLQYRLLAPEAANHVRRSAG</sequence>
<proteinExistence type="predicted"/>
<dbReference type="SMART" id="SM00342">
    <property type="entry name" value="HTH_ARAC"/>
    <property type="match status" value="1"/>
</dbReference>
<dbReference type="PROSITE" id="PS01124">
    <property type="entry name" value="HTH_ARAC_FAMILY_2"/>
    <property type="match status" value="1"/>
</dbReference>
<dbReference type="InterPro" id="IPR018060">
    <property type="entry name" value="HTH_AraC"/>
</dbReference>
<dbReference type="PANTHER" id="PTHR46796">
    <property type="entry name" value="HTH-TYPE TRANSCRIPTIONAL ACTIVATOR RHAS-RELATED"/>
    <property type="match status" value="1"/>
</dbReference>
<evidence type="ECO:0000313" key="6">
    <source>
        <dbReference type="Proteomes" id="UP000541535"/>
    </source>
</evidence>
<protein>
    <submittedName>
        <fullName evidence="5">AraC-like DNA-binding protein</fullName>
    </submittedName>
</protein>
<evidence type="ECO:0000256" key="1">
    <source>
        <dbReference type="ARBA" id="ARBA00023015"/>
    </source>
</evidence>
<dbReference type="GO" id="GO:0003700">
    <property type="term" value="F:DNA-binding transcription factor activity"/>
    <property type="evidence" value="ECO:0007669"/>
    <property type="project" value="InterPro"/>
</dbReference>
<evidence type="ECO:0000256" key="3">
    <source>
        <dbReference type="ARBA" id="ARBA00023163"/>
    </source>
</evidence>
<keyword evidence="1" id="KW-0805">Transcription regulation</keyword>
<dbReference type="InterPro" id="IPR046532">
    <property type="entry name" value="DUF6597"/>
</dbReference>